<sequence length="67" mass="7771">MCYAAKELSKCLLFKKIRRNDQILFAQKSNRSSKSQIQKRHAFVNILIYNLIIKCTNSSLSISCFIT</sequence>
<feature type="non-terminal residue" evidence="1">
    <location>
        <position position="67"/>
    </location>
</feature>
<evidence type="ECO:0000313" key="1">
    <source>
        <dbReference type="EMBL" id="KAH9413489.1"/>
    </source>
</evidence>
<keyword evidence="2" id="KW-1185">Reference proteome</keyword>
<reference evidence="1 2" key="1">
    <citation type="journal article" date="2018" name="J. Allergy Clin. Immunol.">
        <title>High-quality assembly of Dermatophagoides pteronyssinus genome and transcriptome reveals a wide range of novel allergens.</title>
        <authorList>
            <person name="Liu X.Y."/>
            <person name="Yang K.Y."/>
            <person name="Wang M.Q."/>
            <person name="Kwok J.S."/>
            <person name="Zeng X."/>
            <person name="Yang Z."/>
            <person name="Xiao X.J."/>
            <person name="Lau C.P."/>
            <person name="Li Y."/>
            <person name="Huang Z.M."/>
            <person name="Ba J.G."/>
            <person name="Yim A.K."/>
            <person name="Ouyang C.Y."/>
            <person name="Ngai S.M."/>
            <person name="Chan T.F."/>
            <person name="Leung E.L."/>
            <person name="Liu L."/>
            <person name="Liu Z.G."/>
            <person name="Tsui S.K."/>
        </authorList>
    </citation>
    <scope>NUCLEOTIDE SEQUENCE [LARGE SCALE GENOMIC DNA]</scope>
    <source>
        <strain evidence="1">Derp</strain>
    </source>
</reference>
<reference evidence="1 2" key="2">
    <citation type="journal article" date="2022" name="Mol. Biol. Evol.">
        <title>Comparative Genomics Reveals Insights into the Divergent Evolution of Astigmatic Mites and Household Pest Adaptations.</title>
        <authorList>
            <person name="Xiong Q."/>
            <person name="Wan A.T."/>
            <person name="Liu X."/>
            <person name="Fung C.S."/>
            <person name="Xiao X."/>
            <person name="Malainual N."/>
            <person name="Hou J."/>
            <person name="Wang L."/>
            <person name="Wang M."/>
            <person name="Yang K.Y."/>
            <person name="Cui Y."/>
            <person name="Leung E.L."/>
            <person name="Nong W."/>
            <person name="Shin S.K."/>
            <person name="Au S.W."/>
            <person name="Jeong K.Y."/>
            <person name="Chew F.T."/>
            <person name="Hui J.H."/>
            <person name="Leung T.F."/>
            <person name="Tungtrongchitr A."/>
            <person name="Zhong N."/>
            <person name="Liu Z."/>
            <person name="Tsui S.K."/>
        </authorList>
    </citation>
    <scope>NUCLEOTIDE SEQUENCE [LARGE SCALE GENOMIC DNA]</scope>
    <source>
        <strain evidence="1">Derp</strain>
    </source>
</reference>
<evidence type="ECO:0000313" key="2">
    <source>
        <dbReference type="Proteomes" id="UP000887458"/>
    </source>
</evidence>
<accession>A0ABQ8IT46</accession>
<comment type="caution">
    <text evidence="1">The sequence shown here is derived from an EMBL/GenBank/DDBJ whole genome shotgun (WGS) entry which is preliminary data.</text>
</comment>
<organism evidence="1 2">
    <name type="scientific">Dermatophagoides pteronyssinus</name>
    <name type="common">European house dust mite</name>
    <dbReference type="NCBI Taxonomy" id="6956"/>
    <lineage>
        <taxon>Eukaryota</taxon>
        <taxon>Metazoa</taxon>
        <taxon>Ecdysozoa</taxon>
        <taxon>Arthropoda</taxon>
        <taxon>Chelicerata</taxon>
        <taxon>Arachnida</taxon>
        <taxon>Acari</taxon>
        <taxon>Acariformes</taxon>
        <taxon>Sarcoptiformes</taxon>
        <taxon>Astigmata</taxon>
        <taxon>Psoroptidia</taxon>
        <taxon>Analgoidea</taxon>
        <taxon>Pyroglyphidae</taxon>
        <taxon>Dermatophagoidinae</taxon>
        <taxon>Dermatophagoides</taxon>
    </lineage>
</organism>
<dbReference type="Proteomes" id="UP000887458">
    <property type="component" value="Unassembled WGS sequence"/>
</dbReference>
<proteinExistence type="predicted"/>
<name>A0ABQ8IT46_DERPT</name>
<protein>
    <submittedName>
        <fullName evidence="1">Uncharacterized protein</fullName>
    </submittedName>
</protein>
<dbReference type="EMBL" id="NJHN03000121">
    <property type="protein sequence ID" value="KAH9413489.1"/>
    <property type="molecule type" value="Genomic_DNA"/>
</dbReference>
<gene>
    <name evidence="1" type="ORF">DERP_007967</name>
</gene>